<dbReference type="VEuPathDB" id="AmoebaDB:FDP41_003170"/>
<feature type="region of interest" description="Disordered" evidence="2">
    <location>
        <begin position="103"/>
        <end position="126"/>
    </location>
</feature>
<dbReference type="InterPro" id="IPR036910">
    <property type="entry name" value="HMG_box_dom_sf"/>
</dbReference>
<feature type="domain" description="BRCT" evidence="4">
    <location>
        <begin position="87"/>
        <end position="179"/>
    </location>
</feature>
<dbReference type="GeneID" id="68110388"/>
<proteinExistence type="predicted"/>
<feature type="domain" description="BRCT" evidence="4">
    <location>
        <begin position="538"/>
        <end position="587"/>
    </location>
</feature>
<protein>
    <recommendedName>
        <fullName evidence="7">BRCT domain-containing protein</fullName>
    </recommendedName>
</protein>
<dbReference type="SMART" id="SM00398">
    <property type="entry name" value="HMG"/>
    <property type="match status" value="1"/>
</dbReference>
<dbReference type="Proteomes" id="UP000444721">
    <property type="component" value="Unassembled WGS sequence"/>
</dbReference>
<dbReference type="CDD" id="cd00084">
    <property type="entry name" value="HMG-box_SF"/>
    <property type="match status" value="1"/>
</dbReference>
<evidence type="ECO:0000259" key="3">
    <source>
        <dbReference type="PROSITE" id="PS50118"/>
    </source>
</evidence>
<dbReference type="Pfam" id="PF16589">
    <property type="entry name" value="BRCT_2"/>
    <property type="match status" value="1"/>
</dbReference>
<sequence length="801" mass="90632">MAPKKQTKKKDAEETNEEKEMTTSEEAQSDNDMKVDLNLSDTEMEEASSKSKASSSSKTKKEDSKKKTATSSKSSSSKKESKKESKNKDGVFKGLDFLVGISDETTGADSSDAITESLSNEGGNVMKKISDKIKYLVFLKGKPATYKNAKEKGIKIVNPLWVKDCISKKKILEVESKYEPEEPESGKRKKDDDNEKKKNNSKKKETKKKEDENKDDGEEEEDSETKEPENKKKKTESSSSKSKASSSKASKSTEEEDGKKKSSKPTSKTSTKDDKDKEKKSSDKETSEKKTDTKKDPKSKKTDTTKKKEEEKKDEKEKSETKKKDETKKPKDEKKKDDKKLKRPPSAYNLFMADKKKENKSTELSEISNMWKELSEDKKKSYVEQAEKLKEEYLKNNPDAGKKTSKPKKEVYEGESDEDEEDDEYFDNDGADAIDDEGHVTRFDFTGFDIQAPICEIKKPPKGKYVLEMSSVAESDKIKIISAMQEKVLVEPKDGESPKLDEKSSKPRMKRLLADFSWATTCDPHTMNFEEYNGQYFTHLIVPKEEKTRRTIKILFAIAFGAHIVNVDWFYACEKEGKKVNETPYLVDVSPACEKSRAILLSEEERMKRKPRRSKSGDEDDDMEDEKKGPSKLLADTKIIVSSCTNPPAKYLKRLIELLGGSVVTSARTASYHILSKDEKFKEPKVKSLTVELEGGHTIEKVPDPVIGVTEKWLLDAITNYEIPSDVTPYLVEIEKEESPKPTSKKSAKSTPKSSSKKTSSSAEEKKDDKKKKESQDKKNDDDDATDDDKAQMDVDEEVTY</sequence>
<accession>A0A6A5BV96</accession>
<dbReference type="VEuPathDB" id="AmoebaDB:NfTy_059410"/>
<dbReference type="InterPro" id="IPR022047">
    <property type="entry name" value="Microcephalin-like"/>
</dbReference>
<dbReference type="Gene3D" id="3.40.50.10190">
    <property type="entry name" value="BRCT domain"/>
    <property type="match status" value="3"/>
</dbReference>
<keyword evidence="1" id="KW-0238">DNA-binding</keyword>
<dbReference type="PANTHER" id="PTHR14625">
    <property type="entry name" value="MICROCEPHALIN"/>
    <property type="match status" value="1"/>
</dbReference>
<dbReference type="PROSITE" id="PS50118">
    <property type="entry name" value="HMG_BOX_2"/>
    <property type="match status" value="1"/>
</dbReference>
<dbReference type="CDD" id="cd17751">
    <property type="entry name" value="BRCT_microcephalin_rpt3"/>
    <property type="match status" value="1"/>
</dbReference>
<evidence type="ECO:0008006" key="7">
    <source>
        <dbReference type="Google" id="ProtNLM"/>
    </source>
</evidence>
<feature type="compositionally biased region" description="Acidic residues" evidence="2">
    <location>
        <begin position="413"/>
        <end position="432"/>
    </location>
</feature>
<dbReference type="PROSITE" id="PS50172">
    <property type="entry name" value="BRCT"/>
    <property type="match status" value="3"/>
</dbReference>
<feature type="compositionally biased region" description="Basic and acidic residues" evidence="2">
    <location>
        <begin position="9"/>
        <end position="22"/>
    </location>
</feature>
<feature type="region of interest" description="Disordered" evidence="2">
    <location>
        <begin position="604"/>
        <end position="629"/>
    </location>
</feature>
<feature type="domain" description="HMG box" evidence="3">
    <location>
        <begin position="341"/>
        <end position="401"/>
    </location>
</feature>
<name>A0A6A5BV96_NAEFO</name>
<feature type="compositionally biased region" description="Basic and acidic residues" evidence="2">
    <location>
        <begin position="251"/>
        <end position="260"/>
    </location>
</feature>
<feature type="compositionally biased region" description="Low complexity" evidence="2">
    <location>
        <begin position="749"/>
        <end position="762"/>
    </location>
</feature>
<dbReference type="OrthoDB" id="2384350at2759"/>
<feature type="compositionally biased region" description="Polar residues" evidence="2">
    <location>
        <begin position="103"/>
        <end position="122"/>
    </location>
</feature>
<dbReference type="GO" id="GO:0003677">
    <property type="term" value="F:DNA binding"/>
    <property type="evidence" value="ECO:0007669"/>
    <property type="project" value="UniProtKB-UniRule"/>
</dbReference>
<dbReference type="GO" id="GO:0000278">
    <property type="term" value="P:mitotic cell cycle"/>
    <property type="evidence" value="ECO:0007669"/>
    <property type="project" value="TreeGrafter"/>
</dbReference>
<feature type="domain" description="BRCT" evidence="4">
    <location>
        <begin position="629"/>
        <end position="718"/>
    </location>
</feature>
<gene>
    <name evidence="5" type="ORF">FDP41_003170</name>
</gene>
<evidence type="ECO:0000259" key="4">
    <source>
        <dbReference type="PROSITE" id="PS50172"/>
    </source>
</evidence>
<dbReference type="Pfam" id="PF00533">
    <property type="entry name" value="BRCT"/>
    <property type="match status" value="1"/>
</dbReference>
<dbReference type="OMA" id="YACEKEG"/>
<evidence type="ECO:0000313" key="5">
    <source>
        <dbReference type="EMBL" id="KAF0977848.1"/>
    </source>
</evidence>
<feature type="DNA-binding region" description="HMG box" evidence="1">
    <location>
        <begin position="341"/>
        <end position="401"/>
    </location>
</feature>
<dbReference type="InterPro" id="IPR001357">
    <property type="entry name" value="BRCT_dom"/>
</dbReference>
<dbReference type="Gene3D" id="1.10.30.10">
    <property type="entry name" value="High mobility group box domain"/>
    <property type="match status" value="1"/>
</dbReference>
<evidence type="ECO:0000313" key="6">
    <source>
        <dbReference type="Proteomes" id="UP000444721"/>
    </source>
</evidence>
<organism evidence="5 6">
    <name type="scientific">Naegleria fowleri</name>
    <name type="common">Brain eating amoeba</name>
    <dbReference type="NCBI Taxonomy" id="5763"/>
    <lineage>
        <taxon>Eukaryota</taxon>
        <taxon>Discoba</taxon>
        <taxon>Heterolobosea</taxon>
        <taxon>Tetramitia</taxon>
        <taxon>Eutetramitia</taxon>
        <taxon>Vahlkampfiidae</taxon>
        <taxon>Naegleria</taxon>
    </lineage>
</organism>
<dbReference type="SMART" id="SM00292">
    <property type="entry name" value="BRCT"/>
    <property type="match status" value="2"/>
</dbReference>
<reference evidence="5 6" key="1">
    <citation type="journal article" date="2019" name="Sci. Rep.">
        <title>Nanopore sequencing improves the draft genome of the human pathogenic amoeba Naegleria fowleri.</title>
        <authorList>
            <person name="Liechti N."/>
            <person name="Schurch N."/>
            <person name="Bruggmann R."/>
            <person name="Wittwer M."/>
        </authorList>
    </citation>
    <scope>NUCLEOTIDE SEQUENCE [LARGE SCALE GENOMIC DNA]</scope>
    <source>
        <strain evidence="5 6">ATCC 30894</strain>
    </source>
</reference>
<keyword evidence="6" id="KW-1185">Reference proteome</keyword>
<dbReference type="RefSeq" id="XP_044562561.1">
    <property type="nucleotide sequence ID" value="XM_044706445.1"/>
</dbReference>
<dbReference type="AlphaFoldDB" id="A0A6A5BV96"/>
<dbReference type="EMBL" id="VFQX01000033">
    <property type="protein sequence ID" value="KAF0977848.1"/>
    <property type="molecule type" value="Genomic_DNA"/>
</dbReference>
<dbReference type="SUPFAM" id="SSF47095">
    <property type="entry name" value="HMG-box"/>
    <property type="match status" value="1"/>
</dbReference>
<dbReference type="Pfam" id="PF00505">
    <property type="entry name" value="HMG_box"/>
    <property type="match status" value="1"/>
</dbReference>
<feature type="region of interest" description="Disordered" evidence="2">
    <location>
        <begin position="735"/>
        <end position="801"/>
    </location>
</feature>
<feature type="compositionally biased region" description="Low complexity" evidence="2">
    <location>
        <begin position="237"/>
        <end position="250"/>
    </location>
</feature>
<dbReference type="GO" id="GO:0005634">
    <property type="term" value="C:nucleus"/>
    <property type="evidence" value="ECO:0007669"/>
    <property type="project" value="UniProtKB-UniRule"/>
</dbReference>
<dbReference type="InterPro" id="IPR009071">
    <property type="entry name" value="HMG_box_dom"/>
</dbReference>
<evidence type="ECO:0000256" key="1">
    <source>
        <dbReference type="PROSITE-ProRule" id="PRU00267"/>
    </source>
</evidence>
<feature type="compositionally biased region" description="Acidic residues" evidence="2">
    <location>
        <begin position="213"/>
        <end position="224"/>
    </location>
</feature>
<dbReference type="CDD" id="cd17716">
    <property type="entry name" value="BRCT_microcephalin_rpt1"/>
    <property type="match status" value="1"/>
</dbReference>
<keyword evidence="1" id="KW-0539">Nucleus</keyword>
<comment type="caution">
    <text evidence="5">The sequence shown here is derived from an EMBL/GenBank/DDBJ whole genome shotgun (WGS) entry which is preliminary data.</text>
</comment>
<feature type="region of interest" description="Disordered" evidence="2">
    <location>
        <begin position="1"/>
        <end position="87"/>
    </location>
</feature>
<dbReference type="PANTHER" id="PTHR14625:SF3">
    <property type="entry name" value="MICROCEPHALIN"/>
    <property type="match status" value="1"/>
</dbReference>
<evidence type="ECO:0000256" key="2">
    <source>
        <dbReference type="SAM" id="MobiDB-lite"/>
    </source>
</evidence>
<dbReference type="SUPFAM" id="SSF52113">
    <property type="entry name" value="BRCT domain"/>
    <property type="match status" value="3"/>
</dbReference>
<feature type="compositionally biased region" description="Basic and acidic residues" evidence="2">
    <location>
        <begin position="353"/>
        <end position="363"/>
    </location>
</feature>
<feature type="region of interest" description="Disordered" evidence="2">
    <location>
        <begin position="391"/>
        <end position="432"/>
    </location>
</feature>
<feature type="region of interest" description="Disordered" evidence="2">
    <location>
        <begin position="172"/>
        <end position="365"/>
    </location>
</feature>
<feature type="compositionally biased region" description="Basic and acidic residues" evidence="2">
    <location>
        <begin position="270"/>
        <end position="340"/>
    </location>
</feature>
<feature type="compositionally biased region" description="Basic and acidic residues" evidence="2">
    <location>
        <begin position="172"/>
        <end position="198"/>
    </location>
</feature>
<feature type="compositionally biased region" description="Basic and acidic residues" evidence="2">
    <location>
        <begin position="77"/>
        <end position="87"/>
    </location>
</feature>
<feature type="compositionally biased region" description="Basic and acidic residues" evidence="2">
    <location>
        <begin position="763"/>
        <end position="781"/>
    </location>
</feature>
<dbReference type="VEuPathDB" id="AmoebaDB:NF0030320"/>
<dbReference type="InterPro" id="IPR036420">
    <property type="entry name" value="BRCT_dom_sf"/>
</dbReference>